<organism evidence="1 2">
    <name type="scientific">Daphnia magna</name>
    <dbReference type="NCBI Taxonomy" id="35525"/>
    <lineage>
        <taxon>Eukaryota</taxon>
        <taxon>Metazoa</taxon>
        <taxon>Ecdysozoa</taxon>
        <taxon>Arthropoda</taxon>
        <taxon>Crustacea</taxon>
        <taxon>Branchiopoda</taxon>
        <taxon>Diplostraca</taxon>
        <taxon>Cladocera</taxon>
        <taxon>Anomopoda</taxon>
        <taxon>Daphniidae</taxon>
        <taxon>Daphnia</taxon>
    </lineage>
</organism>
<comment type="caution">
    <text evidence="1">The sequence shown here is derived from an EMBL/GenBank/DDBJ whole genome shotgun (WGS) entry which is preliminary data.</text>
</comment>
<dbReference type="Proteomes" id="UP001234178">
    <property type="component" value="Unassembled WGS sequence"/>
</dbReference>
<keyword evidence="2" id="KW-1185">Reference proteome</keyword>
<protein>
    <submittedName>
        <fullName evidence="1">Uncharacterized protein</fullName>
    </submittedName>
</protein>
<sequence length="61" mass="7201">MHHLPQSGGAGDQSRKYIQRAEFSLNKKIHKTIRKEIHREKNQGWASFHFCSPQLETRSRI</sequence>
<gene>
    <name evidence="1" type="ORF">OUZ56_013885</name>
</gene>
<proteinExistence type="predicted"/>
<evidence type="ECO:0000313" key="2">
    <source>
        <dbReference type="Proteomes" id="UP001234178"/>
    </source>
</evidence>
<name>A0ABQ9Z773_9CRUS</name>
<reference evidence="1 2" key="1">
    <citation type="journal article" date="2023" name="Nucleic Acids Res.">
        <title>The hologenome of Daphnia magna reveals possible DNA methylation and microbiome-mediated evolution of the host genome.</title>
        <authorList>
            <person name="Chaturvedi A."/>
            <person name="Li X."/>
            <person name="Dhandapani V."/>
            <person name="Marshall H."/>
            <person name="Kissane S."/>
            <person name="Cuenca-Cambronero M."/>
            <person name="Asole G."/>
            <person name="Calvet F."/>
            <person name="Ruiz-Romero M."/>
            <person name="Marangio P."/>
            <person name="Guigo R."/>
            <person name="Rago D."/>
            <person name="Mirbahai L."/>
            <person name="Eastwood N."/>
            <person name="Colbourne J.K."/>
            <person name="Zhou J."/>
            <person name="Mallon E."/>
            <person name="Orsini L."/>
        </authorList>
    </citation>
    <scope>NUCLEOTIDE SEQUENCE [LARGE SCALE GENOMIC DNA]</scope>
    <source>
        <strain evidence="1">LRV0_1</strain>
    </source>
</reference>
<evidence type="ECO:0000313" key="1">
    <source>
        <dbReference type="EMBL" id="KAK4008752.1"/>
    </source>
</evidence>
<dbReference type="EMBL" id="JAOYFB010000002">
    <property type="protein sequence ID" value="KAK4008752.1"/>
    <property type="molecule type" value="Genomic_DNA"/>
</dbReference>
<accession>A0ABQ9Z773</accession>